<keyword evidence="7 15" id="KW-0408">Iron</keyword>
<feature type="active site" description="Proton acceptor" evidence="15">
    <location>
        <position position="470"/>
    </location>
</feature>
<comment type="similarity">
    <text evidence="2 15">Belongs to the IlvD/Edd family.</text>
</comment>
<keyword evidence="9 15" id="KW-0456">Lyase</keyword>
<dbReference type="EC" id="4.2.1.9" evidence="14 15"/>
<dbReference type="GO" id="GO:0004160">
    <property type="term" value="F:dihydroxy-acid dehydratase activity"/>
    <property type="evidence" value="ECO:0007669"/>
    <property type="project" value="UniProtKB-UniRule"/>
</dbReference>
<dbReference type="SUPFAM" id="SSF52016">
    <property type="entry name" value="LeuD/IlvD-like"/>
    <property type="match status" value="1"/>
</dbReference>
<dbReference type="GO" id="GO:0051537">
    <property type="term" value="F:2 iron, 2 sulfur cluster binding"/>
    <property type="evidence" value="ECO:0007669"/>
    <property type="project" value="UniProtKB-UniRule"/>
</dbReference>
<evidence type="ECO:0000256" key="4">
    <source>
        <dbReference type="ARBA" id="ARBA00022714"/>
    </source>
</evidence>
<dbReference type="Proteomes" id="UP000054078">
    <property type="component" value="Unassembled WGS sequence"/>
</dbReference>
<dbReference type="FunFam" id="3.50.30.80:FF:000001">
    <property type="entry name" value="Dihydroxy-acid dehydratase"/>
    <property type="match status" value="1"/>
</dbReference>
<accession>A0A124EGR2</accession>
<evidence type="ECO:0000256" key="2">
    <source>
        <dbReference type="ARBA" id="ARBA00006486"/>
    </source>
</evidence>
<dbReference type="SUPFAM" id="SSF143975">
    <property type="entry name" value="IlvD/EDD N-terminal domain-like"/>
    <property type="match status" value="1"/>
</dbReference>
<evidence type="ECO:0000259" key="16">
    <source>
        <dbReference type="Pfam" id="PF00920"/>
    </source>
</evidence>
<evidence type="ECO:0000256" key="6">
    <source>
        <dbReference type="ARBA" id="ARBA00022842"/>
    </source>
</evidence>
<feature type="binding site" evidence="15">
    <location>
        <position position="444"/>
    </location>
    <ligand>
        <name>Mg(2+)</name>
        <dbReference type="ChEBI" id="CHEBI:18420"/>
    </ligand>
</feature>
<keyword evidence="19" id="KW-1185">Reference proteome</keyword>
<feature type="modified residue" description="N6-carboxylysine" evidence="15">
    <location>
        <position position="123"/>
    </location>
</feature>
<comment type="caution">
    <text evidence="18">The sequence shown here is derived from an EMBL/GenBank/DDBJ whole genome shotgun (WGS) entry which is preliminary data.</text>
</comment>
<evidence type="ECO:0000256" key="11">
    <source>
        <dbReference type="ARBA" id="ARBA00029304"/>
    </source>
</evidence>
<comment type="cofactor">
    <cofactor evidence="15">
        <name>[2Fe-2S] cluster</name>
        <dbReference type="ChEBI" id="CHEBI:190135"/>
    </cofactor>
    <text evidence="15">Binds 1 [2Fe-2S] cluster per subunit. This cluster acts as a Lewis acid cofactor.</text>
</comment>
<dbReference type="InterPro" id="IPR020558">
    <property type="entry name" value="DiOHA_6PGluconate_deHydtase_CS"/>
</dbReference>
<evidence type="ECO:0000313" key="19">
    <source>
        <dbReference type="Proteomes" id="UP000054078"/>
    </source>
</evidence>
<name>A0A124EGR2_TRASO</name>
<dbReference type="EMBL" id="LOJF01000010">
    <property type="protein sequence ID" value="KUH58258.1"/>
    <property type="molecule type" value="Genomic_DNA"/>
</dbReference>
<keyword evidence="6 15" id="KW-0460">Magnesium</keyword>
<dbReference type="InterPro" id="IPR037237">
    <property type="entry name" value="IlvD/EDD_N"/>
</dbReference>
<comment type="pathway">
    <text evidence="12 15">Amino-acid biosynthesis; L-valine biosynthesis; L-valine from pyruvate: step 3/4.</text>
</comment>
<dbReference type="PROSITE" id="PS00886">
    <property type="entry name" value="ILVD_EDD_1"/>
    <property type="match status" value="1"/>
</dbReference>
<feature type="domain" description="Dihydroxy-acid/6-phosphogluconate dehydratase C-terminal" evidence="17">
    <location>
        <begin position="361"/>
        <end position="551"/>
    </location>
</feature>
<dbReference type="Pfam" id="PF24877">
    <property type="entry name" value="ILV_EDD_C"/>
    <property type="match status" value="1"/>
</dbReference>
<dbReference type="InterPro" id="IPR000581">
    <property type="entry name" value="ILV_EDD_N"/>
</dbReference>
<evidence type="ECO:0000256" key="14">
    <source>
        <dbReference type="ARBA" id="ARBA00029490"/>
    </source>
</evidence>
<dbReference type="NCBIfam" id="NF002068">
    <property type="entry name" value="PRK00911.1"/>
    <property type="match status" value="1"/>
</dbReference>
<keyword evidence="8 15" id="KW-0411">Iron-sulfur</keyword>
<protein>
    <recommendedName>
        <fullName evidence="14 15">Dihydroxy-acid dehydratase</fullName>
        <shortName evidence="15">DAD</shortName>
        <ecNumber evidence="14 15">4.2.1.9</ecNumber>
    </recommendedName>
</protein>
<proteinExistence type="inferred from homology"/>
<evidence type="ECO:0000256" key="13">
    <source>
        <dbReference type="ARBA" id="ARBA00029437"/>
    </source>
</evidence>
<dbReference type="Pfam" id="PF00920">
    <property type="entry name" value="ILVD_EDD_N"/>
    <property type="match status" value="1"/>
</dbReference>
<dbReference type="UniPathway" id="UPA00047">
    <property type="reaction ID" value="UER00057"/>
</dbReference>
<feature type="binding site" description="via carbamate group" evidence="15">
    <location>
        <position position="123"/>
    </location>
    <ligand>
        <name>Mg(2+)</name>
        <dbReference type="ChEBI" id="CHEBI:18420"/>
    </ligand>
</feature>
<evidence type="ECO:0000313" key="18">
    <source>
        <dbReference type="EMBL" id="KUH58258.1"/>
    </source>
</evidence>
<evidence type="ECO:0000256" key="3">
    <source>
        <dbReference type="ARBA" id="ARBA00022605"/>
    </source>
</evidence>
<dbReference type="GO" id="GO:0000287">
    <property type="term" value="F:magnesium ion binding"/>
    <property type="evidence" value="ECO:0007669"/>
    <property type="project" value="UniProtKB-UniRule"/>
</dbReference>
<dbReference type="InterPro" id="IPR004404">
    <property type="entry name" value="DihydroxyA_deHydtase"/>
</dbReference>
<comment type="subunit">
    <text evidence="15">Homodimer.</text>
</comment>
<comment type="catalytic activity">
    <reaction evidence="11">
        <text>(2R)-2,3-dihydroxy-3-methylbutanoate = 3-methyl-2-oxobutanoate + H2O</text>
        <dbReference type="Rhea" id="RHEA:24809"/>
        <dbReference type="ChEBI" id="CHEBI:11851"/>
        <dbReference type="ChEBI" id="CHEBI:15377"/>
        <dbReference type="ChEBI" id="CHEBI:49072"/>
        <dbReference type="EC" id="4.2.1.9"/>
    </reaction>
    <physiologicalReaction direction="left-to-right" evidence="11">
        <dbReference type="Rhea" id="RHEA:24810"/>
    </physiologicalReaction>
</comment>
<feature type="domain" description="Dihydroxy-acid/6-phosphogluconate dehydratase N-terminal" evidence="16">
    <location>
        <begin position="33"/>
        <end position="346"/>
    </location>
</feature>
<evidence type="ECO:0000256" key="15">
    <source>
        <dbReference type="HAMAP-Rule" id="MF_00012"/>
    </source>
</evidence>
<feature type="binding site" evidence="15">
    <location>
        <position position="122"/>
    </location>
    <ligand>
        <name>Mg(2+)</name>
        <dbReference type="ChEBI" id="CHEBI:18420"/>
    </ligand>
</feature>
<evidence type="ECO:0000256" key="10">
    <source>
        <dbReference type="ARBA" id="ARBA00023304"/>
    </source>
</evidence>
<dbReference type="GO" id="GO:0009097">
    <property type="term" value="P:isoleucine biosynthetic process"/>
    <property type="evidence" value="ECO:0007669"/>
    <property type="project" value="UniProtKB-UniRule"/>
</dbReference>
<comment type="function">
    <text evidence="15">Functions in the biosynthesis of branched-chain amino acids. Catalyzes the dehydration of (2R,3R)-2,3-dihydroxy-3-methylpentanoate (2,3-dihydroxy-3-methylvalerate) into 2-oxo-3-methylpentanoate (2-oxo-3-methylvalerate) and of (2R)-2,3-dihydroxy-3-methylbutanoate (2,3-dihydroxyisovalerate) into 2-oxo-3-methylbutanoate (2-oxoisovalerate), the penultimate precursor to L-isoleucine and L-valine, respectively.</text>
</comment>
<evidence type="ECO:0000256" key="9">
    <source>
        <dbReference type="ARBA" id="ARBA00023239"/>
    </source>
</evidence>
<evidence type="ECO:0000256" key="5">
    <source>
        <dbReference type="ARBA" id="ARBA00022723"/>
    </source>
</evidence>
<dbReference type="UniPathway" id="UPA00049">
    <property type="reaction ID" value="UER00061"/>
</dbReference>
<evidence type="ECO:0000256" key="7">
    <source>
        <dbReference type="ARBA" id="ARBA00023004"/>
    </source>
</evidence>
<dbReference type="PANTHER" id="PTHR43661:SF3">
    <property type="entry name" value="D-XYLONATE DEHYDRATASE YAGF-RELATED"/>
    <property type="match status" value="1"/>
</dbReference>
<keyword evidence="10 15" id="KW-0100">Branched-chain amino acid biosynthesis</keyword>
<dbReference type="InterPro" id="IPR042096">
    <property type="entry name" value="Dihydro-acid_dehy_C"/>
</dbReference>
<dbReference type="GO" id="GO:0009099">
    <property type="term" value="P:L-valine biosynthetic process"/>
    <property type="evidence" value="ECO:0007669"/>
    <property type="project" value="UniProtKB-UniRule"/>
</dbReference>
<dbReference type="PROSITE" id="PS00887">
    <property type="entry name" value="ILVD_EDD_2"/>
    <property type="match status" value="1"/>
</dbReference>
<comment type="pathway">
    <text evidence="13 15">Amino-acid biosynthesis; L-isoleucine biosynthesis; L-isoleucine from 2-oxobutanoate: step 3/4.</text>
</comment>
<comment type="cofactor">
    <cofactor evidence="1 15">
        <name>Mg(2+)</name>
        <dbReference type="ChEBI" id="CHEBI:18420"/>
    </cofactor>
</comment>
<dbReference type="OrthoDB" id="9807077at2"/>
<comment type="catalytic activity">
    <reaction evidence="15">
        <text>(2R,3R)-2,3-dihydroxy-3-methylpentanoate = (S)-3-methyl-2-oxopentanoate + H2O</text>
        <dbReference type="Rhea" id="RHEA:27694"/>
        <dbReference type="ChEBI" id="CHEBI:15377"/>
        <dbReference type="ChEBI" id="CHEBI:35146"/>
        <dbReference type="ChEBI" id="CHEBI:49258"/>
        <dbReference type="EC" id="4.2.1.9"/>
    </reaction>
</comment>
<evidence type="ECO:0000256" key="8">
    <source>
        <dbReference type="ARBA" id="ARBA00023014"/>
    </source>
</evidence>
<dbReference type="NCBIfam" id="TIGR00110">
    <property type="entry name" value="ilvD"/>
    <property type="match status" value="1"/>
</dbReference>
<keyword evidence="5 15" id="KW-0479">Metal-binding</keyword>
<dbReference type="HAMAP" id="MF_00012">
    <property type="entry name" value="IlvD"/>
    <property type="match status" value="1"/>
</dbReference>
<feature type="binding site" evidence="15">
    <location>
        <position position="80"/>
    </location>
    <ligand>
        <name>Mg(2+)</name>
        <dbReference type="ChEBI" id="CHEBI:18420"/>
    </ligand>
</feature>
<evidence type="ECO:0000256" key="12">
    <source>
        <dbReference type="ARBA" id="ARBA00029436"/>
    </source>
</evidence>
<evidence type="ECO:0000259" key="17">
    <source>
        <dbReference type="Pfam" id="PF24877"/>
    </source>
</evidence>
<dbReference type="RefSeq" id="WP_059055332.1">
    <property type="nucleotide sequence ID" value="NZ_LOJF01000010.1"/>
</dbReference>
<organism evidence="18 19">
    <name type="scientific">Tractidigestivibacter scatoligenes</name>
    <name type="common">Olsenella scatoligenes</name>
    <dbReference type="NCBI Taxonomy" id="1299998"/>
    <lineage>
        <taxon>Bacteria</taxon>
        <taxon>Bacillati</taxon>
        <taxon>Actinomycetota</taxon>
        <taxon>Coriobacteriia</taxon>
        <taxon>Coriobacteriales</taxon>
        <taxon>Atopobiaceae</taxon>
        <taxon>Tractidigestivibacter</taxon>
    </lineage>
</organism>
<dbReference type="PANTHER" id="PTHR43661">
    <property type="entry name" value="D-XYLONATE DEHYDRATASE"/>
    <property type="match status" value="1"/>
</dbReference>
<dbReference type="AlphaFoldDB" id="A0A124EGR2"/>
<reference evidence="18 19" key="1">
    <citation type="submission" date="2015-12" db="EMBL/GenBank/DDBJ databases">
        <title>Draft Genome Sequence of Olsenella scatoligenes SK9K4T; a Producer of 3-Methylindole- (skatole) and 4-Methylphenol- (p-cresol) Isolated from Pig Feces.</title>
        <authorList>
            <person name="Li X."/>
            <person name="Borg B."/>
            <person name="Canibe N."/>
        </authorList>
    </citation>
    <scope>NUCLEOTIDE SEQUENCE [LARGE SCALE GENOMIC DNA]</scope>
    <source>
        <strain evidence="18 19">SK9K4</strain>
    </source>
</reference>
<evidence type="ECO:0000256" key="1">
    <source>
        <dbReference type="ARBA" id="ARBA00001946"/>
    </source>
</evidence>
<gene>
    <name evidence="15" type="primary">ilvD</name>
    <name evidence="18" type="ORF">AUL39_07205</name>
</gene>
<comment type="caution">
    <text evidence="15">Lacks conserved residue(s) required for the propagation of feature annotation.</text>
</comment>
<dbReference type="InterPro" id="IPR056740">
    <property type="entry name" value="ILV_EDD_C"/>
</dbReference>
<dbReference type="Gene3D" id="3.50.30.80">
    <property type="entry name" value="IlvD/EDD C-terminal domain-like"/>
    <property type="match status" value="1"/>
</dbReference>
<keyword evidence="3 15" id="KW-0028">Amino-acid biosynthesis</keyword>
<sequence length="554" mass="58056">MELRSDAIKRGLARAPHRSLLKADGLTDEELERPLVAVVSSQNEVIPGHTHLDKIAEAVKAGVRMAGGTPLQVNTIGVCDGIAMNHEGMRFSLTSREVIADSVECAIQGHQFDAMVLIPSCDKIVPGMLIAACRLDIPTVLVSGGPMLAGRGRHGEETDLNSLFDAVGQVTAGTMTEDEMHWLENTACPTCGSCSGMFTANSICCLAEALGIALPGNGTIPAVYSERIRLAKHAGMKVMELLEKGITARQIIDARAVRNGMALDQAFGGSTNTMLHLTAIAHAAGCPVTMDDWDKACSATPNIVRLAPAGPLHIQDLNDVGGVSAIIGELGRSGHLDLTANTCHGTMAEWVEQCPPVDGTVVRHIDNPYSPDGGLKVMRGTLAPDCGVVKKSAVDPSMYKHTGPARVFDSEEAACEAIFGGKINPGDVVVIRYEGPAGGPGMREMLTPTSAICGMGLAKSVALITDGRFSGASKGPCVGHVSPEAAAGGPIALVHEGDQISIDIEAGRLDLLVDEDELARRRAAWKPPAPKYTTGVLSRYAKLVTSADKGAYLS</sequence>
<dbReference type="STRING" id="1299998.AUL39_07205"/>
<keyword evidence="4 15" id="KW-0001">2Fe-2S</keyword>
<dbReference type="GO" id="GO:0005829">
    <property type="term" value="C:cytosol"/>
    <property type="evidence" value="ECO:0007669"/>
    <property type="project" value="TreeGrafter"/>
</dbReference>